<name>A0A1G2E3T9_9BACT</name>
<dbReference type="Proteomes" id="UP000178721">
    <property type="component" value="Unassembled WGS sequence"/>
</dbReference>
<gene>
    <name evidence="2" type="ORF">A2654_00555</name>
</gene>
<keyword evidence="1" id="KW-1133">Transmembrane helix</keyword>
<evidence type="ECO:0000313" key="3">
    <source>
        <dbReference type="Proteomes" id="UP000178721"/>
    </source>
</evidence>
<evidence type="ECO:0000313" key="2">
    <source>
        <dbReference type="EMBL" id="OGZ20415.1"/>
    </source>
</evidence>
<reference evidence="2 3" key="1">
    <citation type="journal article" date="2016" name="Nat. Commun.">
        <title>Thousands of microbial genomes shed light on interconnected biogeochemical processes in an aquifer system.</title>
        <authorList>
            <person name="Anantharaman K."/>
            <person name="Brown C.T."/>
            <person name="Hug L.A."/>
            <person name="Sharon I."/>
            <person name="Castelle C.J."/>
            <person name="Probst A.J."/>
            <person name="Thomas B.C."/>
            <person name="Singh A."/>
            <person name="Wilkins M.J."/>
            <person name="Karaoz U."/>
            <person name="Brodie E.L."/>
            <person name="Williams K.H."/>
            <person name="Hubbard S.S."/>
            <person name="Banfield J.F."/>
        </authorList>
    </citation>
    <scope>NUCLEOTIDE SEQUENCE [LARGE SCALE GENOMIC DNA]</scope>
</reference>
<protein>
    <submittedName>
        <fullName evidence="2">Uncharacterized protein</fullName>
    </submittedName>
</protein>
<keyword evidence="1" id="KW-0812">Transmembrane</keyword>
<sequence length="148" mass="17136">MAEQETDKKGIIKALIFALLLAFLGIGILGWQYRKIETEKIPVLEEKIEQKTAESALDKFMRARIGKNEQAALNYLTEFAMEQKNSDRFSLLGDFQTYEILNQDKLPDGRYRFAVKIYDSDEMNDRVEIIISVKILDRYYIDSIELGG</sequence>
<dbReference type="EMBL" id="MHMA01000014">
    <property type="protein sequence ID" value="OGZ20415.1"/>
    <property type="molecule type" value="Genomic_DNA"/>
</dbReference>
<evidence type="ECO:0000256" key="1">
    <source>
        <dbReference type="SAM" id="Phobius"/>
    </source>
</evidence>
<organism evidence="2 3">
    <name type="scientific">Candidatus Nealsonbacteria bacterium RIFCSPHIGHO2_01_FULL_43_31</name>
    <dbReference type="NCBI Taxonomy" id="1801665"/>
    <lineage>
        <taxon>Bacteria</taxon>
        <taxon>Candidatus Nealsoniibacteriota</taxon>
    </lineage>
</organism>
<accession>A0A1G2E3T9</accession>
<feature type="transmembrane region" description="Helical" evidence="1">
    <location>
        <begin position="12"/>
        <end position="33"/>
    </location>
</feature>
<comment type="caution">
    <text evidence="2">The sequence shown here is derived from an EMBL/GenBank/DDBJ whole genome shotgun (WGS) entry which is preliminary data.</text>
</comment>
<dbReference type="AlphaFoldDB" id="A0A1G2E3T9"/>
<proteinExistence type="predicted"/>
<keyword evidence="1" id="KW-0472">Membrane</keyword>